<feature type="transmembrane region" description="Helical" evidence="1">
    <location>
        <begin position="20"/>
        <end position="38"/>
    </location>
</feature>
<organism evidence="2 3">
    <name type="scientific">Treponema primitia (strain ATCC BAA-887 / DSM 12427 / ZAS-2)</name>
    <dbReference type="NCBI Taxonomy" id="545694"/>
    <lineage>
        <taxon>Bacteria</taxon>
        <taxon>Pseudomonadati</taxon>
        <taxon>Spirochaetota</taxon>
        <taxon>Spirochaetia</taxon>
        <taxon>Spirochaetales</taxon>
        <taxon>Treponemataceae</taxon>
        <taxon>Treponema</taxon>
    </lineage>
</organism>
<sequence length="73" mass="8639">MCAPNDVWSVQDKAKFGKVPIGLFFLIYFLFFMSLCYTKRRILHCKEYKGYYVLSSNKFLFGIFFYEGGVRVP</sequence>
<keyword evidence="1" id="KW-0472">Membrane</keyword>
<dbReference type="KEGG" id="tpi:TREPR_2264"/>
<protein>
    <submittedName>
        <fullName evidence="2">Uncharacterized protein</fullName>
    </submittedName>
</protein>
<feature type="transmembrane region" description="Helical" evidence="1">
    <location>
        <begin position="50"/>
        <end position="66"/>
    </location>
</feature>
<keyword evidence="1" id="KW-0812">Transmembrane</keyword>
<reference evidence="3" key="1">
    <citation type="submission" date="2009-12" db="EMBL/GenBank/DDBJ databases">
        <title>Complete sequence of Treponema primitia strain ZAS-2.</title>
        <authorList>
            <person name="Tetu S.G."/>
            <person name="Matson E."/>
            <person name="Ren Q."/>
            <person name="Seshadri R."/>
            <person name="Elbourne L."/>
            <person name="Hassan K.A."/>
            <person name="Durkin A."/>
            <person name="Radune D."/>
            <person name="Mohamoud Y."/>
            <person name="Shay R."/>
            <person name="Jin S."/>
            <person name="Zhang X."/>
            <person name="Lucey K."/>
            <person name="Ballor N.R."/>
            <person name="Ottesen E."/>
            <person name="Rosenthal R."/>
            <person name="Allen A."/>
            <person name="Leadbetter J.R."/>
            <person name="Paulsen I.T."/>
        </authorList>
    </citation>
    <scope>NUCLEOTIDE SEQUENCE [LARGE SCALE GENOMIC DNA]</scope>
    <source>
        <strain evidence="3">ATCC BAA-887 / DSM 12427 / ZAS-2</strain>
    </source>
</reference>
<accession>F5YIE2</accession>
<gene>
    <name evidence="2" type="ordered locus">TREPR_2264</name>
</gene>
<evidence type="ECO:0000256" key="1">
    <source>
        <dbReference type="SAM" id="Phobius"/>
    </source>
</evidence>
<name>F5YIE2_TREPZ</name>
<evidence type="ECO:0000313" key="3">
    <source>
        <dbReference type="Proteomes" id="UP000009223"/>
    </source>
</evidence>
<proteinExistence type="predicted"/>
<dbReference type="HOGENOM" id="CLU_2703763_0_0_12"/>
<keyword evidence="1" id="KW-1133">Transmembrane helix</keyword>
<dbReference type="EMBL" id="CP001843">
    <property type="protein sequence ID" value="AEF84521.1"/>
    <property type="molecule type" value="Genomic_DNA"/>
</dbReference>
<evidence type="ECO:0000313" key="2">
    <source>
        <dbReference type="EMBL" id="AEF84521.1"/>
    </source>
</evidence>
<keyword evidence="3" id="KW-1185">Reference proteome</keyword>
<dbReference type="AlphaFoldDB" id="F5YIE2"/>
<dbReference type="Proteomes" id="UP000009223">
    <property type="component" value="Chromosome"/>
</dbReference>
<reference evidence="2 3" key="2">
    <citation type="journal article" date="2011" name="ISME J.">
        <title>RNA-seq reveals cooperative metabolic interactions between two termite-gut spirochete species in co-culture.</title>
        <authorList>
            <person name="Rosenthal A.Z."/>
            <person name="Matson E.G."/>
            <person name="Eldar A."/>
            <person name="Leadbetter J.R."/>
        </authorList>
    </citation>
    <scope>NUCLEOTIDE SEQUENCE [LARGE SCALE GENOMIC DNA]</scope>
    <source>
        <strain evidence="3">ATCC BAA-887 / DSM 12427 / ZAS-2</strain>
    </source>
</reference>